<feature type="transmembrane region" description="Helical" evidence="1">
    <location>
        <begin position="115"/>
        <end position="134"/>
    </location>
</feature>
<dbReference type="InterPro" id="IPR046595">
    <property type="entry name" value="DUF6653"/>
</dbReference>
<comment type="caution">
    <text evidence="2">The sequence shown here is derived from an EMBL/GenBank/DDBJ whole genome shotgun (WGS) entry which is preliminary data.</text>
</comment>
<dbReference type="Proteomes" id="UP000011566">
    <property type="component" value="Unassembled WGS sequence"/>
</dbReference>
<keyword evidence="3" id="KW-1185">Reference proteome</keyword>
<feature type="transmembrane region" description="Helical" evidence="1">
    <location>
        <begin position="89"/>
        <end position="108"/>
    </location>
</feature>
<keyword evidence="1" id="KW-0472">Membrane</keyword>
<dbReference type="PATRIC" id="fig|1132509.6.peg.2114"/>
<evidence type="ECO:0000313" key="2">
    <source>
        <dbReference type="EMBL" id="EMA38355.1"/>
    </source>
</evidence>
<keyword evidence="1" id="KW-1133">Transmembrane helix</keyword>
<dbReference type="AlphaFoldDB" id="M0M1S4"/>
<sequence>MERISRETLVDSFWDRHANPKSGWSRTVTLPLLVYGIGERRWRLVVATLVFAVVNPVLFAPPDDSEAWMTRVVLAERYWRTHDADIGHLGWLNLVNVPVTLYALVAAYRRDTGGATVATLLSMTLKFAFVAGLVRRFEDDLPRPDSPPTWETSRRR</sequence>
<evidence type="ECO:0000256" key="1">
    <source>
        <dbReference type="SAM" id="Phobius"/>
    </source>
</evidence>
<dbReference type="Pfam" id="PF20358">
    <property type="entry name" value="DUF6653"/>
    <property type="match status" value="1"/>
</dbReference>
<gene>
    <name evidence="2" type="ORF">C447_09372</name>
</gene>
<dbReference type="eggNOG" id="arCOG06277">
    <property type="taxonomic scope" value="Archaea"/>
</dbReference>
<dbReference type="RefSeq" id="WP_007693217.1">
    <property type="nucleotide sequence ID" value="NZ_AJRK01000426.1"/>
</dbReference>
<name>M0M1S4_9EURY</name>
<dbReference type="EMBL" id="AOMB01000030">
    <property type="protein sequence ID" value="EMA38355.1"/>
    <property type="molecule type" value="Genomic_DNA"/>
</dbReference>
<reference evidence="2 3" key="1">
    <citation type="journal article" date="2014" name="PLoS Genet.">
        <title>Phylogenetically driven sequencing of extremely halophilic archaea reveals strategies for static and dynamic osmo-response.</title>
        <authorList>
            <person name="Becker E.A."/>
            <person name="Seitzer P.M."/>
            <person name="Tritt A."/>
            <person name="Larsen D."/>
            <person name="Krusor M."/>
            <person name="Yao A.I."/>
            <person name="Wu D."/>
            <person name="Madern D."/>
            <person name="Eisen J.A."/>
            <person name="Darling A.E."/>
            <person name="Facciotti M.T."/>
        </authorList>
    </citation>
    <scope>NUCLEOTIDE SEQUENCE [LARGE SCALE GENOMIC DNA]</scope>
    <source>
        <strain evidence="2 3">100A6</strain>
    </source>
</reference>
<evidence type="ECO:0000313" key="3">
    <source>
        <dbReference type="Proteomes" id="UP000011566"/>
    </source>
</evidence>
<proteinExistence type="predicted"/>
<organism evidence="2 3">
    <name type="scientific">Halococcus hamelinensis 100A6</name>
    <dbReference type="NCBI Taxonomy" id="1132509"/>
    <lineage>
        <taxon>Archaea</taxon>
        <taxon>Methanobacteriati</taxon>
        <taxon>Methanobacteriota</taxon>
        <taxon>Stenosarchaea group</taxon>
        <taxon>Halobacteria</taxon>
        <taxon>Halobacteriales</taxon>
        <taxon>Halococcaceae</taxon>
        <taxon>Halococcus</taxon>
    </lineage>
</organism>
<keyword evidence="1" id="KW-0812">Transmembrane</keyword>
<accession>M0M1S4</accession>
<protein>
    <submittedName>
        <fullName evidence="2">Uncharacterized protein</fullName>
    </submittedName>
</protein>
<dbReference type="OrthoDB" id="333419at2157"/>